<evidence type="ECO:0000313" key="1">
    <source>
        <dbReference type="EMBL" id="KAI8020196.1"/>
    </source>
</evidence>
<dbReference type="Proteomes" id="UP001060215">
    <property type="component" value="Chromosome 2"/>
</dbReference>
<sequence length="100" mass="10974">MTCIEGRNLELRKNLRCAKCLNPNVKMSVKDKSNEVASASQLQPSGFRTMDQGNVDSFRPTTPGHSPGVVCCCRGARLNLSKWGLEEIKSEFAAVMLSLD</sequence>
<gene>
    <name evidence="1" type="ORF">LOK49_LG04G00994</name>
</gene>
<keyword evidence="2" id="KW-1185">Reference proteome</keyword>
<reference evidence="1 2" key="1">
    <citation type="journal article" date="2022" name="Plant J.">
        <title>Chromosome-level genome of Camellia lanceoleosa provides a valuable resource for understanding genome evolution and self-incompatibility.</title>
        <authorList>
            <person name="Gong W."/>
            <person name="Xiao S."/>
            <person name="Wang L."/>
            <person name="Liao Z."/>
            <person name="Chang Y."/>
            <person name="Mo W."/>
            <person name="Hu G."/>
            <person name="Li W."/>
            <person name="Zhao G."/>
            <person name="Zhu H."/>
            <person name="Hu X."/>
            <person name="Ji K."/>
            <person name="Xiang X."/>
            <person name="Song Q."/>
            <person name="Yuan D."/>
            <person name="Jin S."/>
            <person name="Zhang L."/>
        </authorList>
    </citation>
    <scope>NUCLEOTIDE SEQUENCE [LARGE SCALE GENOMIC DNA]</scope>
    <source>
        <strain evidence="1">SQ_2022a</strain>
    </source>
</reference>
<evidence type="ECO:0000313" key="2">
    <source>
        <dbReference type="Proteomes" id="UP001060215"/>
    </source>
</evidence>
<organism evidence="1 2">
    <name type="scientific">Camellia lanceoleosa</name>
    <dbReference type="NCBI Taxonomy" id="1840588"/>
    <lineage>
        <taxon>Eukaryota</taxon>
        <taxon>Viridiplantae</taxon>
        <taxon>Streptophyta</taxon>
        <taxon>Embryophyta</taxon>
        <taxon>Tracheophyta</taxon>
        <taxon>Spermatophyta</taxon>
        <taxon>Magnoliopsida</taxon>
        <taxon>eudicotyledons</taxon>
        <taxon>Gunneridae</taxon>
        <taxon>Pentapetalae</taxon>
        <taxon>asterids</taxon>
        <taxon>Ericales</taxon>
        <taxon>Theaceae</taxon>
        <taxon>Camellia</taxon>
    </lineage>
</organism>
<comment type="caution">
    <text evidence="1">The sequence shown here is derived from an EMBL/GenBank/DDBJ whole genome shotgun (WGS) entry which is preliminary data.</text>
</comment>
<dbReference type="EMBL" id="CM045759">
    <property type="protein sequence ID" value="KAI8020196.1"/>
    <property type="molecule type" value="Genomic_DNA"/>
</dbReference>
<name>A0ACC0I8B2_9ERIC</name>
<accession>A0ACC0I8B2</accession>
<proteinExistence type="predicted"/>
<protein>
    <submittedName>
        <fullName evidence="1">Uncharacterized protein</fullName>
    </submittedName>
</protein>